<sequence length="47" mass="4861">CSPELREVCLAPKTNSLPAATSVVHILVALSASRPQAPRSCEPESSG</sequence>
<name>A0A6J4V6I2_9BACT</name>
<organism evidence="1">
    <name type="scientific">uncultured Thermomicrobiales bacterium</name>
    <dbReference type="NCBI Taxonomy" id="1645740"/>
    <lineage>
        <taxon>Bacteria</taxon>
        <taxon>Pseudomonadati</taxon>
        <taxon>Thermomicrobiota</taxon>
        <taxon>Thermomicrobia</taxon>
        <taxon>Thermomicrobiales</taxon>
        <taxon>environmental samples</taxon>
    </lineage>
</organism>
<accession>A0A6J4V6I2</accession>
<feature type="non-terminal residue" evidence="1">
    <location>
        <position position="1"/>
    </location>
</feature>
<protein>
    <submittedName>
        <fullName evidence="1">Uncharacterized protein</fullName>
    </submittedName>
</protein>
<reference evidence="1" key="1">
    <citation type="submission" date="2020-02" db="EMBL/GenBank/DDBJ databases">
        <authorList>
            <person name="Meier V. D."/>
        </authorList>
    </citation>
    <scope>NUCLEOTIDE SEQUENCE</scope>
    <source>
        <strain evidence="1">AVDCRST_MAG59</strain>
    </source>
</reference>
<feature type="non-terminal residue" evidence="1">
    <location>
        <position position="47"/>
    </location>
</feature>
<proteinExistence type="predicted"/>
<dbReference type="EMBL" id="CADCWF010000204">
    <property type="protein sequence ID" value="CAA9565864.1"/>
    <property type="molecule type" value="Genomic_DNA"/>
</dbReference>
<gene>
    <name evidence="1" type="ORF">AVDCRST_MAG59-3027</name>
</gene>
<dbReference type="AlphaFoldDB" id="A0A6J4V6I2"/>
<evidence type="ECO:0000313" key="1">
    <source>
        <dbReference type="EMBL" id="CAA9565864.1"/>
    </source>
</evidence>